<accession>A0A9Q1JY73</accession>
<protein>
    <submittedName>
        <fullName evidence="2">Uncharacterized protein</fullName>
    </submittedName>
</protein>
<evidence type="ECO:0000313" key="3">
    <source>
        <dbReference type="Proteomes" id="UP001153076"/>
    </source>
</evidence>
<feature type="compositionally biased region" description="Polar residues" evidence="1">
    <location>
        <begin position="170"/>
        <end position="180"/>
    </location>
</feature>
<dbReference type="AlphaFoldDB" id="A0A9Q1JY73"/>
<evidence type="ECO:0000256" key="1">
    <source>
        <dbReference type="SAM" id="MobiDB-lite"/>
    </source>
</evidence>
<proteinExistence type="predicted"/>
<dbReference type="Proteomes" id="UP001153076">
    <property type="component" value="Unassembled WGS sequence"/>
</dbReference>
<feature type="region of interest" description="Disordered" evidence="1">
    <location>
        <begin position="170"/>
        <end position="202"/>
    </location>
</feature>
<reference evidence="2" key="1">
    <citation type="submission" date="2022-04" db="EMBL/GenBank/DDBJ databases">
        <title>Carnegiea gigantea Genome sequencing and assembly v2.</title>
        <authorList>
            <person name="Copetti D."/>
            <person name="Sanderson M.J."/>
            <person name="Burquez A."/>
            <person name="Wojciechowski M.F."/>
        </authorList>
    </citation>
    <scope>NUCLEOTIDE SEQUENCE</scope>
    <source>
        <strain evidence="2">SGP5-SGP5p</strain>
        <tissue evidence="2">Aerial part</tissue>
    </source>
</reference>
<comment type="caution">
    <text evidence="2">The sequence shown here is derived from an EMBL/GenBank/DDBJ whole genome shotgun (WGS) entry which is preliminary data.</text>
</comment>
<feature type="region of interest" description="Disordered" evidence="1">
    <location>
        <begin position="214"/>
        <end position="243"/>
    </location>
</feature>
<keyword evidence="3" id="KW-1185">Reference proteome</keyword>
<gene>
    <name evidence="2" type="ORF">Cgig2_014192</name>
</gene>
<sequence>MSIIASCSSSTTDGSAWSAGANDHDLANYSTGACLAEVSAEKKSLAEAWAGPSVPLPFDEGAVALKGMGADAAAASRPSSVCGRLRELTWGRFNDTTRGLLLRGANDGACKKKKSVNDFHSGKAIEIEDRRIDFLCLHLYAPVPLFLMKPLGISSDMLYSCLIGLKSSGNSEPSSSQLWSAPQKDSRPASRHSNWEDLPNPFLSERKETIMKPIVETIPPKVPVPAGSPLDRMDQPKRATCAS</sequence>
<dbReference type="EMBL" id="JAKOGI010000551">
    <property type="protein sequence ID" value="KAJ8433283.1"/>
    <property type="molecule type" value="Genomic_DNA"/>
</dbReference>
<name>A0A9Q1JY73_9CARY</name>
<organism evidence="2 3">
    <name type="scientific">Carnegiea gigantea</name>
    <dbReference type="NCBI Taxonomy" id="171969"/>
    <lineage>
        <taxon>Eukaryota</taxon>
        <taxon>Viridiplantae</taxon>
        <taxon>Streptophyta</taxon>
        <taxon>Embryophyta</taxon>
        <taxon>Tracheophyta</taxon>
        <taxon>Spermatophyta</taxon>
        <taxon>Magnoliopsida</taxon>
        <taxon>eudicotyledons</taxon>
        <taxon>Gunneridae</taxon>
        <taxon>Pentapetalae</taxon>
        <taxon>Caryophyllales</taxon>
        <taxon>Cactineae</taxon>
        <taxon>Cactaceae</taxon>
        <taxon>Cactoideae</taxon>
        <taxon>Echinocereeae</taxon>
        <taxon>Carnegiea</taxon>
    </lineage>
</organism>
<evidence type="ECO:0000313" key="2">
    <source>
        <dbReference type="EMBL" id="KAJ8433283.1"/>
    </source>
</evidence>